<dbReference type="OrthoDB" id="869215at2"/>
<dbReference type="NCBIfam" id="TIGR04183">
    <property type="entry name" value="Por_Secre_tail"/>
    <property type="match status" value="1"/>
</dbReference>
<feature type="region of interest" description="Disordered" evidence="2">
    <location>
        <begin position="1"/>
        <end position="22"/>
    </location>
</feature>
<dbReference type="EMBL" id="BHZE01000007">
    <property type="protein sequence ID" value="GCD77523.1"/>
    <property type="molecule type" value="Genomic_DNA"/>
</dbReference>
<name>A0A401XKK3_9FLAO</name>
<feature type="domain" description="Secretion system C-terminal sorting" evidence="3">
    <location>
        <begin position="701"/>
        <end position="771"/>
    </location>
</feature>
<reference evidence="4 5" key="1">
    <citation type="submission" date="2018-11" db="EMBL/GenBank/DDBJ databases">
        <title>Schleiferia aggregans sp. nov., a moderately thermophilic heterotrophic bacterium isolated from microbial mats at a terrestrial hot spring.</title>
        <authorList>
            <person name="Iino T."/>
            <person name="Ohkuma M."/>
            <person name="Haruta S."/>
        </authorList>
    </citation>
    <scope>NUCLEOTIDE SEQUENCE [LARGE SCALE GENOMIC DNA]</scope>
    <source>
        <strain evidence="4 5">LA</strain>
    </source>
</reference>
<keyword evidence="1" id="KW-0732">Signal</keyword>
<organism evidence="4 5">
    <name type="scientific">Thermaurantimonas aggregans</name>
    <dbReference type="NCBI Taxonomy" id="2173829"/>
    <lineage>
        <taxon>Bacteria</taxon>
        <taxon>Pseudomonadati</taxon>
        <taxon>Bacteroidota</taxon>
        <taxon>Flavobacteriia</taxon>
        <taxon>Flavobacteriales</taxon>
        <taxon>Schleiferiaceae</taxon>
        <taxon>Thermaurantimonas</taxon>
    </lineage>
</organism>
<evidence type="ECO:0000313" key="5">
    <source>
        <dbReference type="Proteomes" id="UP000286715"/>
    </source>
</evidence>
<evidence type="ECO:0000259" key="3">
    <source>
        <dbReference type="Pfam" id="PF18962"/>
    </source>
</evidence>
<dbReference type="InterPro" id="IPR026444">
    <property type="entry name" value="Secre_tail"/>
</dbReference>
<evidence type="ECO:0000256" key="2">
    <source>
        <dbReference type="SAM" id="MobiDB-lite"/>
    </source>
</evidence>
<dbReference type="InterPro" id="IPR011050">
    <property type="entry name" value="Pectin_lyase_fold/virulence"/>
</dbReference>
<dbReference type="AlphaFoldDB" id="A0A401XKK3"/>
<gene>
    <name evidence="4" type="ORF">JCM31826_10050</name>
</gene>
<evidence type="ECO:0000313" key="4">
    <source>
        <dbReference type="EMBL" id="GCD77523.1"/>
    </source>
</evidence>
<proteinExistence type="predicted"/>
<dbReference type="RefSeq" id="WP_124397584.1">
    <property type="nucleotide sequence ID" value="NZ_BHZE01000007.1"/>
</dbReference>
<keyword evidence="5" id="KW-1185">Reference proteome</keyword>
<dbReference type="SUPFAM" id="SSF51126">
    <property type="entry name" value="Pectin lyase-like"/>
    <property type="match status" value="1"/>
</dbReference>
<dbReference type="Pfam" id="PF18962">
    <property type="entry name" value="Por_Secre_tail"/>
    <property type="match status" value="1"/>
</dbReference>
<dbReference type="Proteomes" id="UP000286715">
    <property type="component" value="Unassembled WGS sequence"/>
</dbReference>
<evidence type="ECO:0000256" key="1">
    <source>
        <dbReference type="ARBA" id="ARBA00022729"/>
    </source>
</evidence>
<accession>A0A401XKK3</accession>
<protein>
    <recommendedName>
        <fullName evidence="3">Secretion system C-terminal sorting domain-containing protein</fullName>
    </recommendedName>
</protein>
<sequence length="773" mass="86032">MYENNYYSSSPAHQLTSSPAHQLTSSPAHRKLAKVITLWAMRLSVCISSLTLTAQYAVIPASNGSNVVGSACGSSANFIILNHNPFIGAVISVTPVGFTIGGFNFNTTNGSLELTGVTITNPGLSNNNLYSFEVDYFDPITWIIYHLTGHIAECCNPSSGATFALVHHTVSQSGIMPPGTYVGEVIDVYGDVTLDGDYYFQNCIFNMASDARLILTSGPNFFFDQCHVRSCDGINRWDAIHMDNSDIEVHIFDSYIEHGIRGVWIEGGGVAYIQKNHFSNNVISLTTQDYNGSPTDILFSDNLIDIYEEGFSGVAMHQYSAVNLTPYSFINPQLAVYHQGVAIVHSKNVHIGYPGMGVNHFHVMTNTENPIIYITDNSENIHLLNNEFYRGNIGVASRESDIHIGSASGPNVFFDQAIYGIFTESSSHNIHYNTFTTGETAMFLRNIRYIPEHQITHNEISDYSTGLKVSTNLQHYTRMLVHYNTMNTVKTRGIDVVGLLSDPNWTQDKRLHINYNTIIGDNSFTTFEGIKLTETENAIIGDNHIEHLASINDCDMNAYYGIRLHRALNTWVSSNTLENLCYGLYGSDNLLFTRIECNDFITTFGIYFDHVNIGNIGSPGQTANNRWINNNGSVKIDGSLMNNSPIPYYYWNSSQGGDYDPGSNPTVFNPINNATLYSCISAPAYRPLEAAEQANPDIQFYPNPFTDRLTLHSNGYSLTDISLYNLHGQLVFQKNQLNLNEQVVLHLQDLPAGIYMLSVQQNSHQNVYKVVKQ</sequence>
<comment type="caution">
    <text evidence="4">The sequence shown here is derived from an EMBL/GenBank/DDBJ whole genome shotgun (WGS) entry which is preliminary data.</text>
</comment>